<evidence type="ECO:0000256" key="1">
    <source>
        <dbReference type="ARBA" id="ARBA00004651"/>
    </source>
</evidence>
<reference evidence="5" key="1">
    <citation type="journal article" date="2021" name="Sci. Rep.">
        <title>Diploid genomic architecture of Nitzschia inconspicua, an elite biomass production diatom.</title>
        <authorList>
            <person name="Oliver A."/>
            <person name="Podell S."/>
            <person name="Pinowska A."/>
            <person name="Traller J.C."/>
            <person name="Smith S.R."/>
            <person name="McClure R."/>
            <person name="Beliaev A."/>
            <person name="Bohutskyi P."/>
            <person name="Hill E.A."/>
            <person name="Rabines A."/>
            <person name="Zheng H."/>
            <person name="Allen L.Z."/>
            <person name="Kuo A."/>
            <person name="Grigoriev I.V."/>
            <person name="Allen A.E."/>
            <person name="Hazlebeck D."/>
            <person name="Allen E.E."/>
        </authorList>
    </citation>
    <scope>NUCLEOTIDE SEQUENCE</scope>
    <source>
        <strain evidence="5">Hildebrandi</strain>
    </source>
</reference>
<dbReference type="GO" id="GO:0005886">
    <property type="term" value="C:plasma membrane"/>
    <property type="evidence" value="ECO:0007669"/>
    <property type="project" value="UniProtKB-SubCell"/>
</dbReference>
<comment type="caution">
    <text evidence="5">The sequence shown here is derived from an EMBL/GenBank/DDBJ whole genome shotgun (WGS) entry which is preliminary data.</text>
</comment>
<sequence>MKFSAGSMLMVVAAATAGSTTAYSFIQPMRTVPSTIRNAGSSTLKMISTGDDRSERQSLDISKTTYAALVKAPKDAYIAFAEKGKSNANMHWAKIFHQSILGGAYVGFGGLLALSVAGNMSGVVFSNPGIVKFTFAALFPVNLLLIVMTGGQLFTGNSATCTAAKWEGMLGYGGLAKNLSVSLLGNIVGCALFAMTANYVGLLSGGTANLIKSTAIAKCAGGFMPTMVKGILCNWMVSLAVFMAGASNDLCGKLVGCWFPISTFVGIGLEHSIANLFILPCALLLGGTGLGLGDIVFKNLVPVVLGNFIAGAFVVAASYSYQFGQLGKKSRERYRTYLKQRQAEKALDKIGIGGSNQPVASLD</sequence>
<feature type="chain" id="PRO_5039891261" evidence="4">
    <location>
        <begin position="23"/>
        <end position="363"/>
    </location>
</feature>
<gene>
    <name evidence="5" type="ORF">IV203_016630</name>
</gene>
<dbReference type="InterPro" id="IPR000292">
    <property type="entry name" value="For/NO2_transpt"/>
</dbReference>
<evidence type="ECO:0000313" key="6">
    <source>
        <dbReference type="Proteomes" id="UP000693970"/>
    </source>
</evidence>
<dbReference type="PANTHER" id="PTHR30520:SF6">
    <property type="entry name" value="FORMATE_NITRATE FAMILY TRANSPORTER (EUROFUNG)"/>
    <property type="match status" value="1"/>
</dbReference>
<dbReference type="Pfam" id="PF01226">
    <property type="entry name" value="Form_Nir_trans"/>
    <property type="match status" value="1"/>
</dbReference>
<dbReference type="GO" id="GO:0015499">
    <property type="term" value="F:formate transmembrane transporter activity"/>
    <property type="evidence" value="ECO:0007669"/>
    <property type="project" value="TreeGrafter"/>
</dbReference>
<feature type="transmembrane region" description="Helical" evidence="3">
    <location>
        <begin position="183"/>
        <end position="205"/>
    </location>
</feature>
<protein>
    <submittedName>
        <fullName evidence="5">Formate/nitrite transporter family protein</fullName>
    </submittedName>
</protein>
<keyword evidence="3" id="KW-0472">Membrane</keyword>
<feature type="signal peptide" evidence="4">
    <location>
        <begin position="1"/>
        <end position="22"/>
    </location>
</feature>
<dbReference type="OrthoDB" id="4829at2759"/>
<accession>A0A9K3KRJ6</accession>
<dbReference type="PANTHER" id="PTHR30520">
    <property type="entry name" value="FORMATE TRANSPORTER-RELATED"/>
    <property type="match status" value="1"/>
</dbReference>
<evidence type="ECO:0000313" key="5">
    <source>
        <dbReference type="EMBL" id="KAG7347925.1"/>
    </source>
</evidence>
<evidence type="ECO:0000256" key="4">
    <source>
        <dbReference type="SAM" id="SignalP"/>
    </source>
</evidence>
<evidence type="ECO:0000256" key="3">
    <source>
        <dbReference type="SAM" id="Phobius"/>
    </source>
</evidence>
<keyword evidence="3" id="KW-0812">Transmembrane</keyword>
<proteinExistence type="inferred from homology"/>
<dbReference type="AlphaFoldDB" id="A0A9K3KRJ6"/>
<dbReference type="Proteomes" id="UP000693970">
    <property type="component" value="Unassembled WGS sequence"/>
</dbReference>
<evidence type="ECO:0000256" key="2">
    <source>
        <dbReference type="ARBA" id="ARBA00049660"/>
    </source>
</evidence>
<keyword evidence="4" id="KW-0732">Signal</keyword>
<keyword evidence="6" id="KW-1185">Reference proteome</keyword>
<feature type="transmembrane region" description="Helical" evidence="3">
    <location>
        <begin position="303"/>
        <end position="321"/>
    </location>
</feature>
<dbReference type="EMBL" id="JAGRRH010000020">
    <property type="protein sequence ID" value="KAG7347925.1"/>
    <property type="molecule type" value="Genomic_DNA"/>
</dbReference>
<feature type="transmembrane region" description="Helical" evidence="3">
    <location>
        <begin position="226"/>
        <end position="246"/>
    </location>
</feature>
<comment type="subcellular location">
    <subcellularLocation>
        <location evidence="1">Cell membrane</location>
        <topology evidence="1">Multi-pass membrane protein</topology>
    </subcellularLocation>
</comment>
<name>A0A9K3KRJ6_9STRA</name>
<reference evidence="5" key="2">
    <citation type="submission" date="2021-04" db="EMBL/GenBank/DDBJ databases">
        <authorList>
            <person name="Podell S."/>
        </authorList>
    </citation>
    <scope>NUCLEOTIDE SEQUENCE</scope>
    <source>
        <strain evidence="5">Hildebrandi</strain>
    </source>
</reference>
<organism evidence="5 6">
    <name type="scientific">Nitzschia inconspicua</name>
    <dbReference type="NCBI Taxonomy" id="303405"/>
    <lineage>
        <taxon>Eukaryota</taxon>
        <taxon>Sar</taxon>
        <taxon>Stramenopiles</taxon>
        <taxon>Ochrophyta</taxon>
        <taxon>Bacillariophyta</taxon>
        <taxon>Bacillariophyceae</taxon>
        <taxon>Bacillariophycidae</taxon>
        <taxon>Bacillariales</taxon>
        <taxon>Bacillariaceae</taxon>
        <taxon>Nitzschia</taxon>
    </lineage>
</organism>
<comment type="similarity">
    <text evidence="2">Belongs to the FNT transporter (TC 1.A.16) family.</text>
</comment>
<feature type="transmembrane region" description="Helical" evidence="3">
    <location>
        <begin position="129"/>
        <end position="148"/>
    </location>
</feature>
<feature type="transmembrane region" description="Helical" evidence="3">
    <location>
        <begin position="95"/>
        <end position="117"/>
    </location>
</feature>
<keyword evidence="3" id="KW-1133">Transmembrane helix</keyword>